<dbReference type="RefSeq" id="WP_321394941.1">
    <property type="nucleotide sequence ID" value="NZ_CP139487.1"/>
</dbReference>
<dbReference type="Pfam" id="PF09601">
    <property type="entry name" value="DUF2459"/>
    <property type="match status" value="1"/>
</dbReference>
<dbReference type="AlphaFoldDB" id="A0AAX4HPH5"/>
<dbReference type="InterPro" id="IPR011727">
    <property type="entry name" value="CHP02117"/>
</dbReference>
<dbReference type="NCBIfam" id="TIGR02117">
    <property type="entry name" value="chp_urease_rgn"/>
    <property type="match status" value="1"/>
</dbReference>
<evidence type="ECO:0000313" key="2">
    <source>
        <dbReference type="Proteomes" id="UP001324634"/>
    </source>
</evidence>
<reference evidence="1 2" key="1">
    <citation type="submission" date="2023-11" db="EMBL/GenBank/DDBJ databases">
        <title>Peredibacter starrii A3.12.</title>
        <authorList>
            <person name="Mitchell R.J."/>
        </authorList>
    </citation>
    <scope>NUCLEOTIDE SEQUENCE [LARGE SCALE GENOMIC DNA]</scope>
    <source>
        <strain evidence="1 2">A3.12</strain>
    </source>
</reference>
<proteinExistence type="predicted"/>
<dbReference type="EMBL" id="CP139487">
    <property type="protein sequence ID" value="WPU65026.1"/>
    <property type="molecule type" value="Genomic_DNA"/>
</dbReference>
<organism evidence="1 2">
    <name type="scientific">Peredibacter starrii</name>
    <dbReference type="NCBI Taxonomy" id="28202"/>
    <lineage>
        <taxon>Bacteria</taxon>
        <taxon>Pseudomonadati</taxon>
        <taxon>Bdellovibrionota</taxon>
        <taxon>Bacteriovoracia</taxon>
        <taxon>Bacteriovoracales</taxon>
        <taxon>Bacteriovoracaceae</taxon>
        <taxon>Peredibacter</taxon>
    </lineage>
</organism>
<protein>
    <submittedName>
        <fullName evidence="1">TIGR02117 family protein</fullName>
    </submittedName>
</protein>
<evidence type="ECO:0000313" key="1">
    <source>
        <dbReference type="EMBL" id="WPU65026.1"/>
    </source>
</evidence>
<sequence length="211" mass="24787">MLRKFGYFLLAALTFILILTFFPLGGDDPNPEMEIYLLSNEIHTDIAIPVRNEVFDWESFLNPTDFKSRPTEWIEIGWGDRQFYFEMPTWDKFTLKLGFDALFIPDPAILHVNYLDAHPTTYSSHRRIRISKATYKKLVEAIRKEFQLRDSKPILIPNKGYTATDNFYESYGSFSLLRTCNVWTAEQLGAVGLKRPFWSPTKYGLEFMWQK</sequence>
<accession>A0AAX4HPH5</accession>
<name>A0AAX4HPH5_9BACT</name>
<dbReference type="Proteomes" id="UP001324634">
    <property type="component" value="Chromosome"/>
</dbReference>
<dbReference type="KEGG" id="psti:SOO65_20220"/>
<keyword evidence="2" id="KW-1185">Reference proteome</keyword>
<gene>
    <name evidence="1" type="ORF">SOO65_20220</name>
</gene>